<feature type="transmembrane region" description="Helical" evidence="6">
    <location>
        <begin position="81"/>
        <end position="101"/>
    </location>
</feature>
<dbReference type="GO" id="GO:0005886">
    <property type="term" value="C:plasma membrane"/>
    <property type="evidence" value="ECO:0007669"/>
    <property type="project" value="TreeGrafter"/>
</dbReference>
<dbReference type="AlphaFoldDB" id="A0A420Y1M3"/>
<dbReference type="GO" id="GO:0022857">
    <property type="term" value="F:transmembrane transporter activity"/>
    <property type="evidence" value="ECO:0007669"/>
    <property type="project" value="InterPro"/>
</dbReference>
<evidence type="ECO:0000256" key="4">
    <source>
        <dbReference type="ARBA" id="ARBA00023136"/>
    </source>
</evidence>
<evidence type="ECO:0000259" key="7">
    <source>
        <dbReference type="PROSITE" id="PS50850"/>
    </source>
</evidence>
<keyword evidence="3 6" id="KW-1133">Transmembrane helix</keyword>
<feature type="transmembrane region" description="Helical" evidence="6">
    <location>
        <begin position="384"/>
        <end position="404"/>
    </location>
</feature>
<proteinExistence type="predicted"/>
<feature type="transmembrane region" description="Helical" evidence="6">
    <location>
        <begin position="149"/>
        <end position="168"/>
    </location>
</feature>
<evidence type="ECO:0000313" key="9">
    <source>
        <dbReference type="Proteomes" id="UP000275385"/>
    </source>
</evidence>
<organism evidence="8 9">
    <name type="scientific">Coniochaeta pulveracea</name>
    <dbReference type="NCBI Taxonomy" id="177199"/>
    <lineage>
        <taxon>Eukaryota</taxon>
        <taxon>Fungi</taxon>
        <taxon>Dikarya</taxon>
        <taxon>Ascomycota</taxon>
        <taxon>Pezizomycotina</taxon>
        <taxon>Sordariomycetes</taxon>
        <taxon>Sordariomycetidae</taxon>
        <taxon>Coniochaetales</taxon>
        <taxon>Coniochaetaceae</taxon>
        <taxon>Coniochaeta</taxon>
    </lineage>
</organism>
<dbReference type="PANTHER" id="PTHR23502">
    <property type="entry name" value="MAJOR FACILITATOR SUPERFAMILY"/>
    <property type="match status" value="1"/>
</dbReference>
<evidence type="ECO:0000256" key="6">
    <source>
        <dbReference type="SAM" id="Phobius"/>
    </source>
</evidence>
<sequence>MDIKSAGPPMAPPSEKAVDLERATSSDGSGKVEHYEAGDETTSLSPEHRDYLLARHGTLELDPMPDMNDADPYNWPQSKKVTNLILVAFHAMTSTFTASAIQASFEAIAEDFSTTLQRASYLTSIVIAVLGVAPLFWRPLSERYGRRPIFIASLLLSLVGNIGCAKSPSYSTMAFCRAITAFFISPALSIGSGVVMESFFKQERARYIGIWTLMVTLGIPVAPLIFGFVSMRVGYRWTYWILAMINAVQLLLYIPFGPETRYVRGQIHSGSSFNQEYLRFKRIDKTPLRLYDFIHPLTLCTKSRIMIPAVIYAMIFCFGGVFTTLEIPQLYVEKYHLNAQQVGIQYVAIIIGSVLGEVVGGHLSDMWMAWRRKRDPAVKPEFRLWLSYIGFILTIVGDIVFVVQIDRAGNTITPDIGAAIAGIGNQIVTTVLITFAVDSHREEAASIGVFIIFVRQMWGFVGPFWFPEMLRTVGLSPSAGIITAMILVCSVLPAIYLQWRGRSRTA</sequence>
<keyword evidence="4 6" id="KW-0472">Membrane</keyword>
<feature type="transmembrane region" description="Helical" evidence="6">
    <location>
        <begin position="305"/>
        <end position="323"/>
    </location>
</feature>
<dbReference type="EMBL" id="QVQW01000070">
    <property type="protein sequence ID" value="RKU41669.1"/>
    <property type="molecule type" value="Genomic_DNA"/>
</dbReference>
<dbReference type="FunFam" id="1.20.1250.20:FF:000318">
    <property type="entry name" value="MFS multidrug transporter, putative"/>
    <property type="match status" value="1"/>
</dbReference>
<evidence type="ECO:0000256" key="5">
    <source>
        <dbReference type="SAM" id="MobiDB-lite"/>
    </source>
</evidence>
<feature type="compositionally biased region" description="Basic and acidic residues" evidence="5">
    <location>
        <begin position="16"/>
        <end position="37"/>
    </location>
</feature>
<feature type="transmembrane region" description="Helical" evidence="6">
    <location>
        <begin position="174"/>
        <end position="196"/>
    </location>
</feature>
<dbReference type="InterPro" id="IPR011701">
    <property type="entry name" value="MFS"/>
</dbReference>
<comment type="subcellular location">
    <subcellularLocation>
        <location evidence="1">Membrane</location>
        <topology evidence="1">Multi-pass membrane protein</topology>
    </subcellularLocation>
</comment>
<keyword evidence="2 6" id="KW-0812">Transmembrane</keyword>
<gene>
    <name evidence="8" type="ORF">DL546_004486</name>
</gene>
<feature type="transmembrane region" description="Helical" evidence="6">
    <location>
        <begin position="121"/>
        <end position="137"/>
    </location>
</feature>
<evidence type="ECO:0000256" key="1">
    <source>
        <dbReference type="ARBA" id="ARBA00004141"/>
    </source>
</evidence>
<feature type="transmembrane region" description="Helical" evidence="6">
    <location>
        <begin position="343"/>
        <end position="363"/>
    </location>
</feature>
<feature type="transmembrane region" description="Helical" evidence="6">
    <location>
        <begin position="478"/>
        <end position="497"/>
    </location>
</feature>
<feature type="transmembrane region" description="Helical" evidence="6">
    <location>
        <begin position="237"/>
        <end position="256"/>
    </location>
</feature>
<evidence type="ECO:0000256" key="2">
    <source>
        <dbReference type="ARBA" id="ARBA00022692"/>
    </source>
</evidence>
<dbReference type="Gene3D" id="1.20.1250.20">
    <property type="entry name" value="MFS general substrate transporter like domains"/>
    <property type="match status" value="1"/>
</dbReference>
<protein>
    <recommendedName>
        <fullName evidence="7">Major facilitator superfamily (MFS) profile domain-containing protein</fullName>
    </recommendedName>
</protein>
<dbReference type="InterPro" id="IPR036259">
    <property type="entry name" value="MFS_trans_sf"/>
</dbReference>
<name>A0A420Y1M3_9PEZI</name>
<feature type="transmembrane region" description="Helical" evidence="6">
    <location>
        <begin position="444"/>
        <end position="466"/>
    </location>
</feature>
<feature type="domain" description="Major facilitator superfamily (MFS) profile" evidence="7">
    <location>
        <begin position="83"/>
        <end position="502"/>
    </location>
</feature>
<dbReference type="STRING" id="177199.A0A420Y1M3"/>
<evidence type="ECO:0000256" key="3">
    <source>
        <dbReference type="ARBA" id="ARBA00022989"/>
    </source>
</evidence>
<comment type="caution">
    <text evidence="8">The sequence shown here is derived from an EMBL/GenBank/DDBJ whole genome shotgun (WGS) entry which is preliminary data.</text>
</comment>
<feature type="region of interest" description="Disordered" evidence="5">
    <location>
        <begin position="1"/>
        <end position="47"/>
    </location>
</feature>
<reference evidence="8 9" key="1">
    <citation type="submission" date="2018-08" db="EMBL/GenBank/DDBJ databases">
        <title>Draft genome of the lignicolous fungus Coniochaeta pulveracea.</title>
        <authorList>
            <person name="Borstlap C.J."/>
            <person name="De Witt R.N."/>
            <person name="Botha A."/>
            <person name="Volschenk H."/>
        </authorList>
    </citation>
    <scope>NUCLEOTIDE SEQUENCE [LARGE SCALE GENOMIC DNA]</scope>
    <source>
        <strain evidence="8 9">CAB683</strain>
    </source>
</reference>
<feature type="transmembrane region" description="Helical" evidence="6">
    <location>
        <begin position="416"/>
        <end position="437"/>
    </location>
</feature>
<dbReference type="PROSITE" id="PS50850">
    <property type="entry name" value="MFS"/>
    <property type="match status" value="1"/>
</dbReference>
<keyword evidence="9" id="KW-1185">Reference proteome</keyword>
<accession>A0A420Y1M3</accession>
<dbReference type="Proteomes" id="UP000275385">
    <property type="component" value="Unassembled WGS sequence"/>
</dbReference>
<dbReference type="SUPFAM" id="SSF103473">
    <property type="entry name" value="MFS general substrate transporter"/>
    <property type="match status" value="1"/>
</dbReference>
<dbReference type="Pfam" id="PF07690">
    <property type="entry name" value="MFS_1"/>
    <property type="match status" value="1"/>
</dbReference>
<feature type="transmembrane region" description="Helical" evidence="6">
    <location>
        <begin position="208"/>
        <end position="231"/>
    </location>
</feature>
<dbReference type="PANTHER" id="PTHR23502:SF2">
    <property type="entry name" value="TRANSPORTER, PUTATIVE (AFU_ORTHOLOGUE AFUA_2G08910)-RELATED"/>
    <property type="match status" value="1"/>
</dbReference>
<evidence type="ECO:0000313" key="8">
    <source>
        <dbReference type="EMBL" id="RKU41669.1"/>
    </source>
</evidence>
<dbReference type="OrthoDB" id="2585655at2759"/>
<dbReference type="InterPro" id="IPR020846">
    <property type="entry name" value="MFS_dom"/>
</dbReference>